<comment type="cofactor">
    <cofactor evidence="1">
        <name>Mg(2+)</name>
        <dbReference type="ChEBI" id="CHEBI:18420"/>
    </cofactor>
</comment>
<dbReference type="Pfam" id="PF02878">
    <property type="entry name" value="PGM_PMM_I"/>
    <property type="match status" value="1"/>
</dbReference>
<dbReference type="SUPFAM" id="SSF53738">
    <property type="entry name" value="Phosphoglucomutase, first 3 domains"/>
    <property type="match status" value="3"/>
</dbReference>
<keyword evidence="13" id="KW-1185">Reference proteome</keyword>
<dbReference type="PANTHER" id="PTHR45745:SF1">
    <property type="entry name" value="PHOSPHOGLUCOMUTASE 2B-RELATED"/>
    <property type="match status" value="1"/>
</dbReference>
<evidence type="ECO:0000256" key="3">
    <source>
        <dbReference type="ARBA" id="ARBA00022553"/>
    </source>
</evidence>
<dbReference type="InterPro" id="IPR005845">
    <property type="entry name" value="A-D-PHexomutase_a/b/a-II"/>
</dbReference>
<evidence type="ECO:0000256" key="2">
    <source>
        <dbReference type="ARBA" id="ARBA00010231"/>
    </source>
</evidence>
<feature type="domain" description="Alpha-D-phosphohexomutase C-terminal" evidence="8">
    <location>
        <begin position="495"/>
        <end position="526"/>
    </location>
</feature>
<dbReference type="Gene3D" id="3.30.310.50">
    <property type="entry name" value="Alpha-D-phosphohexomutase, C-terminal domain"/>
    <property type="match status" value="1"/>
</dbReference>
<evidence type="ECO:0000256" key="1">
    <source>
        <dbReference type="ARBA" id="ARBA00001946"/>
    </source>
</evidence>
<dbReference type="InterPro" id="IPR005841">
    <property type="entry name" value="Alpha-D-phosphohexomutase_SF"/>
</dbReference>
<evidence type="ECO:0000259" key="11">
    <source>
        <dbReference type="Pfam" id="PF02880"/>
    </source>
</evidence>
<dbReference type="GO" id="GO:0004614">
    <property type="term" value="F:phosphoglucomutase activity"/>
    <property type="evidence" value="ECO:0007669"/>
    <property type="project" value="UniProtKB-EC"/>
</dbReference>
<dbReference type="KEGG" id="apal:BN85407640"/>
<dbReference type="CDD" id="cd05799">
    <property type="entry name" value="PGM2"/>
    <property type="match status" value="1"/>
</dbReference>
<gene>
    <name evidence="12" type="primary">pgm</name>
    <name evidence="12" type="ORF">BN85407640</name>
</gene>
<organism evidence="12 13">
    <name type="scientific">Alteracholeplasma palmae (strain ATCC 49389 / J233)</name>
    <name type="common">Acholeplasma palmae</name>
    <dbReference type="NCBI Taxonomy" id="1318466"/>
    <lineage>
        <taxon>Bacteria</taxon>
        <taxon>Bacillati</taxon>
        <taxon>Mycoplasmatota</taxon>
        <taxon>Mollicutes</taxon>
        <taxon>Acholeplasmatales</taxon>
        <taxon>Acholeplasmataceae</taxon>
        <taxon>Acholeplasma</taxon>
    </lineage>
</organism>
<evidence type="ECO:0000256" key="6">
    <source>
        <dbReference type="ARBA" id="ARBA00023235"/>
    </source>
</evidence>
<protein>
    <submittedName>
        <fullName evidence="12">Phosphoglucomutase</fullName>
        <ecNumber evidence="12">5.4.2.2</ecNumber>
    </submittedName>
</protein>
<dbReference type="GO" id="GO:0000287">
    <property type="term" value="F:magnesium ion binding"/>
    <property type="evidence" value="ECO:0007669"/>
    <property type="project" value="InterPro"/>
</dbReference>
<dbReference type="Pfam" id="PF02879">
    <property type="entry name" value="PGM_PMM_II"/>
    <property type="match status" value="1"/>
</dbReference>
<sequence length="551" mass="63529">MSYKDKYNLWISQNEIDSEIKNDLLKLNEDEIKECFYKDLDFGTGGLRGLMGPGTNRINIYTIRKVTQGLANYMIKHQLSEKGVAISYDNRKNSKNFAYEAAKVLAANHIKSYIYRDLRPTPMLSFAVRKFECGAGIMITASHNPKEYNGYKVYNKQGAQLNIKQADEVISYVNKVSDPFKVYSLESNLITWIEEDFDQIYLDEVKKIKINDVLKTAKIVYSPLHGTGGTVIPKFLKQQGYDVYPYEPQMIVDPEFSNTESSNPEEKKAFNRTIEYAKKINADIILVTDPDADRLGIAVLNNNEYQLLNGNQTASMMLEYILESARKNGSIHKNGIVFSTIVSTPLIEAIANKYEQKYVTTLTGFKFIGEQAELTKNEYNYTFGSEESYGSLVSPFVRDKDAVQAVYLLSEMACYVKEKNLTLVEYMEQIYKKYGYFFEYTENISLKGIEGSQKIEKIMTYYRKNGLNLKNYQKGFVNDYQEQKYEIKPEIELPKSNVLKYFFDQFWVVLRPSGTEPKLKIYYGSNADTLEKAQEIIQNINQEILKQINEL</sequence>
<accession>U4KRP1</accession>
<evidence type="ECO:0000256" key="7">
    <source>
        <dbReference type="RuleBase" id="RU004326"/>
    </source>
</evidence>
<dbReference type="PANTHER" id="PTHR45745">
    <property type="entry name" value="PHOSPHOMANNOMUTASE 45A"/>
    <property type="match status" value="1"/>
</dbReference>
<dbReference type="PROSITE" id="PS00710">
    <property type="entry name" value="PGM_PMM"/>
    <property type="match status" value="1"/>
</dbReference>
<proteinExistence type="inferred from homology"/>
<evidence type="ECO:0000259" key="9">
    <source>
        <dbReference type="Pfam" id="PF02878"/>
    </source>
</evidence>
<evidence type="ECO:0000259" key="10">
    <source>
        <dbReference type="Pfam" id="PF02879"/>
    </source>
</evidence>
<dbReference type="EMBL" id="FO681347">
    <property type="protein sequence ID" value="CCV64341.1"/>
    <property type="molecule type" value="Genomic_DNA"/>
</dbReference>
<dbReference type="InterPro" id="IPR005846">
    <property type="entry name" value="A-D-PHexomutase_a/b/a-III"/>
</dbReference>
<dbReference type="InterPro" id="IPR005843">
    <property type="entry name" value="A-D-PHexomutase_C"/>
</dbReference>
<dbReference type="Pfam" id="PF00408">
    <property type="entry name" value="PGM_PMM_IV"/>
    <property type="match status" value="1"/>
</dbReference>
<dbReference type="PRINTS" id="PR00509">
    <property type="entry name" value="PGMPMM"/>
</dbReference>
<keyword evidence="4 7" id="KW-0479">Metal-binding</keyword>
<dbReference type="SUPFAM" id="SSF55957">
    <property type="entry name" value="Phosphoglucomutase, C-terminal domain"/>
    <property type="match status" value="1"/>
</dbReference>
<evidence type="ECO:0000313" key="12">
    <source>
        <dbReference type="EMBL" id="CCV64341.1"/>
    </source>
</evidence>
<comment type="similarity">
    <text evidence="2 7">Belongs to the phosphohexose mutase family.</text>
</comment>
<evidence type="ECO:0000313" key="13">
    <source>
        <dbReference type="Proteomes" id="UP000032740"/>
    </source>
</evidence>
<keyword evidence="6 12" id="KW-0413">Isomerase</keyword>
<dbReference type="InterPro" id="IPR036900">
    <property type="entry name" value="A-D-PHexomutase_C_sf"/>
</dbReference>
<feature type="domain" description="Alpha-D-phosphohexomutase alpha/beta/alpha" evidence="9">
    <location>
        <begin position="41"/>
        <end position="176"/>
    </location>
</feature>
<name>U4KRP1_ALTPJ</name>
<reference evidence="12 13" key="1">
    <citation type="journal article" date="2013" name="J. Mol. Microbiol. Biotechnol.">
        <title>Analysis of the Complete Genomes of Acholeplasma brassicae , A. palmae and A. laidlawii and Their Comparison to the Obligate Parasites from ' Candidatus Phytoplasma'.</title>
        <authorList>
            <person name="Kube M."/>
            <person name="Siewert C."/>
            <person name="Migdoll A.M."/>
            <person name="Duduk B."/>
            <person name="Holz S."/>
            <person name="Rabus R."/>
            <person name="Seemuller E."/>
            <person name="Mitrovic J."/>
            <person name="Muller I."/>
            <person name="Buttner C."/>
            <person name="Reinhardt R."/>
        </authorList>
    </citation>
    <scope>NUCLEOTIDE SEQUENCE [LARGE SCALE GENOMIC DNA]</scope>
    <source>
        <strain evidence="12 13">J233</strain>
    </source>
</reference>
<keyword evidence="3" id="KW-0597">Phosphoprotein</keyword>
<evidence type="ECO:0000256" key="4">
    <source>
        <dbReference type="ARBA" id="ARBA00022723"/>
    </source>
</evidence>
<dbReference type="AlphaFoldDB" id="U4KRP1"/>
<keyword evidence="5 7" id="KW-0460">Magnesium</keyword>
<evidence type="ECO:0000256" key="5">
    <source>
        <dbReference type="ARBA" id="ARBA00022842"/>
    </source>
</evidence>
<dbReference type="GO" id="GO:0005975">
    <property type="term" value="P:carbohydrate metabolic process"/>
    <property type="evidence" value="ECO:0007669"/>
    <property type="project" value="InterPro"/>
</dbReference>
<dbReference type="Proteomes" id="UP000032740">
    <property type="component" value="Chromosome"/>
</dbReference>
<dbReference type="InterPro" id="IPR005844">
    <property type="entry name" value="A-D-PHexomutase_a/b/a-I"/>
</dbReference>
<feature type="domain" description="Alpha-D-phosphohexomutase alpha/beta/alpha" evidence="11">
    <location>
        <begin position="309"/>
        <end position="434"/>
    </location>
</feature>
<dbReference type="Pfam" id="PF02880">
    <property type="entry name" value="PGM_PMM_III"/>
    <property type="match status" value="1"/>
</dbReference>
<dbReference type="HOGENOM" id="CLU_016950_0_0_14"/>
<dbReference type="InterPro" id="IPR016066">
    <property type="entry name" value="A-D-PHexomutase_CS"/>
</dbReference>
<dbReference type="RefSeq" id="WP_026659101.1">
    <property type="nucleotide sequence ID" value="NC_022538.1"/>
</dbReference>
<dbReference type="Gene3D" id="3.40.120.10">
    <property type="entry name" value="Alpha-D-Glucose-1,6-Bisphosphate, subunit A, domain 3"/>
    <property type="match status" value="3"/>
</dbReference>
<dbReference type="GO" id="GO:0008973">
    <property type="term" value="F:phosphopentomutase activity"/>
    <property type="evidence" value="ECO:0007669"/>
    <property type="project" value="TreeGrafter"/>
</dbReference>
<dbReference type="EC" id="5.4.2.2" evidence="12"/>
<evidence type="ECO:0000259" key="8">
    <source>
        <dbReference type="Pfam" id="PF00408"/>
    </source>
</evidence>
<dbReference type="InterPro" id="IPR016055">
    <property type="entry name" value="A-D-PHexomutase_a/b/a-I/II/III"/>
</dbReference>
<dbReference type="STRING" id="1318466.BN85407640"/>
<dbReference type="GO" id="GO:0006166">
    <property type="term" value="P:purine ribonucleoside salvage"/>
    <property type="evidence" value="ECO:0007669"/>
    <property type="project" value="TreeGrafter"/>
</dbReference>
<feature type="domain" description="Alpha-D-phosphohexomutase alpha/beta/alpha" evidence="10">
    <location>
        <begin position="201"/>
        <end position="298"/>
    </location>
</feature>
<dbReference type="OrthoDB" id="9806956at2"/>